<keyword evidence="1" id="KW-1133">Transmembrane helix</keyword>
<gene>
    <name evidence="2" type="ORF">QWZ16_07545</name>
</gene>
<accession>A0ABT8BT52</accession>
<name>A0ABT8BT52_9VIBR</name>
<keyword evidence="3" id="KW-1185">Reference proteome</keyword>
<evidence type="ECO:0000313" key="3">
    <source>
        <dbReference type="Proteomes" id="UP001238540"/>
    </source>
</evidence>
<keyword evidence="1" id="KW-0812">Transmembrane</keyword>
<dbReference type="RefSeq" id="WP_076587254.1">
    <property type="nucleotide sequence ID" value="NZ_JABEYA020000002.1"/>
</dbReference>
<dbReference type="InterPro" id="IPR021271">
    <property type="entry name" value="DUF2850"/>
</dbReference>
<organism evidence="2 3">
    <name type="scientific">Vibrio ostreicida</name>
    <dbReference type="NCBI Taxonomy" id="526588"/>
    <lineage>
        <taxon>Bacteria</taxon>
        <taxon>Pseudomonadati</taxon>
        <taxon>Pseudomonadota</taxon>
        <taxon>Gammaproteobacteria</taxon>
        <taxon>Vibrionales</taxon>
        <taxon>Vibrionaceae</taxon>
        <taxon>Vibrio</taxon>
    </lineage>
</organism>
<dbReference type="EMBL" id="JAUFQC010000001">
    <property type="protein sequence ID" value="MDN3609554.1"/>
    <property type="molecule type" value="Genomic_DNA"/>
</dbReference>
<comment type="caution">
    <text evidence="2">The sequence shown here is derived from an EMBL/GenBank/DDBJ whole genome shotgun (WGS) entry which is preliminary data.</text>
</comment>
<reference evidence="3" key="1">
    <citation type="journal article" date="2019" name="Int. J. Syst. Evol. Microbiol.">
        <title>The Global Catalogue of Microorganisms (GCM) 10K type strain sequencing project: providing services to taxonomists for standard genome sequencing and annotation.</title>
        <authorList>
            <consortium name="The Broad Institute Genomics Platform"/>
            <consortium name="The Broad Institute Genome Sequencing Center for Infectious Disease"/>
            <person name="Wu L."/>
            <person name="Ma J."/>
        </authorList>
    </citation>
    <scope>NUCLEOTIDE SEQUENCE [LARGE SCALE GENOMIC DNA]</scope>
    <source>
        <strain evidence="3">CECT 7398</strain>
    </source>
</reference>
<proteinExistence type="predicted"/>
<sequence>MAGPTKKNGMNGVLIFVGVLAFALIGVGINSILTYQKESAQQELYGLWQESDVASYSANTLHVTDEGIYWNEDLVSTRYDFDGEILKFSLGNKQQQFYLDLLKGRLVHLNGNYKAKYLKHSSLAYAHSRRTLGR</sequence>
<feature type="transmembrane region" description="Helical" evidence="1">
    <location>
        <begin position="12"/>
        <end position="33"/>
    </location>
</feature>
<keyword evidence="1" id="KW-0472">Membrane</keyword>
<dbReference type="Proteomes" id="UP001238540">
    <property type="component" value="Unassembled WGS sequence"/>
</dbReference>
<evidence type="ECO:0000256" key="1">
    <source>
        <dbReference type="SAM" id="Phobius"/>
    </source>
</evidence>
<protein>
    <submittedName>
        <fullName evidence="2">DUF2850 domain-containing protein</fullName>
    </submittedName>
</protein>
<evidence type="ECO:0000313" key="2">
    <source>
        <dbReference type="EMBL" id="MDN3609554.1"/>
    </source>
</evidence>
<dbReference type="Pfam" id="PF11012">
    <property type="entry name" value="DUF2850"/>
    <property type="match status" value="1"/>
</dbReference>